<dbReference type="InterPro" id="IPR050765">
    <property type="entry name" value="Riboflavin_Biosynth_HTPR"/>
</dbReference>
<dbReference type="InterPro" id="IPR024072">
    <property type="entry name" value="DHFR-like_dom_sf"/>
</dbReference>
<evidence type="ECO:0000313" key="3">
    <source>
        <dbReference type="Proteomes" id="UP000308230"/>
    </source>
</evidence>
<comment type="caution">
    <text evidence="2">The sequence shown here is derived from an EMBL/GenBank/DDBJ whole genome shotgun (WGS) entry which is preliminary data.</text>
</comment>
<dbReference type="Proteomes" id="UP000308230">
    <property type="component" value="Unassembled WGS sequence"/>
</dbReference>
<evidence type="ECO:0000259" key="1">
    <source>
        <dbReference type="Pfam" id="PF01872"/>
    </source>
</evidence>
<sequence>MKERRKIVLYIAQSLDGYIATEDDSLDWLFRMEGEGDNGFGKFHETIDTEIVGRRTYDWVMEHENGNYPSKEKKCYVMTGSTTVKNENVTFVNNDIVGLTNRLKREEGKNIWLVGGGELIHAFLEENLIDEIYIQIAPSLIGKGIPLFKRGDYEIDLELKDISRYNQMAQLHYEVKK</sequence>
<accession>A0A5R9F3B3</accession>
<dbReference type="PANTHER" id="PTHR38011">
    <property type="entry name" value="DIHYDROFOLATE REDUCTASE FAMILY PROTEIN (AFU_ORTHOLOGUE AFUA_8G06820)"/>
    <property type="match status" value="1"/>
</dbReference>
<dbReference type="Gene3D" id="3.40.430.10">
    <property type="entry name" value="Dihydrofolate Reductase, subunit A"/>
    <property type="match status" value="1"/>
</dbReference>
<dbReference type="RefSeq" id="WP_138127025.1">
    <property type="nucleotide sequence ID" value="NZ_SWLG01000008.1"/>
</dbReference>
<dbReference type="OrthoDB" id="195113at2"/>
<dbReference type="GO" id="GO:0009231">
    <property type="term" value="P:riboflavin biosynthetic process"/>
    <property type="evidence" value="ECO:0007669"/>
    <property type="project" value="InterPro"/>
</dbReference>
<dbReference type="PANTHER" id="PTHR38011:SF11">
    <property type="entry name" value="2,5-DIAMINO-6-RIBOSYLAMINO-4(3H)-PYRIMIDINONE 5'-PHOSPHATE REDUCTASE"/>
    <property type="match status" value="1"/>
</dbReference>
<evidence type="ECO:0000313" key="2">
    <source>
        <dbReference type="EMBL" id="TLS36826.1"/>
    </source>
</evidence>
<dbReference type="SUPFAM" id="SSF53597">
    <property type="entry name" value="Dihydrofolate reductase-like"/>
    <property type="match status" value="1"/>
</dbReference>
<name>A0A5R9F3B3_9BACL</name>
<dbReference type="EMBL" id="SWLG01000008">
    <property type="protein sequence ID" value="TLS36826.1"/>
    <property type="molecule type" value="Genomic_DNA"/>
</dbReference>
<dbReference type="Pfam" id="PF01872">
    <property type="entry name" value="RibD_C"/>
    <property type="match status" value="1"/>
</dbReference>
<protein>
    <submittedName>
        <fullName evidence="2">Dihydrofolate reductase</fullName>
    </submittedName>
</protein>
<proteinExistence type="predicted"/>
<organism evidence="2 3">
    <name type="scientific">Exobacillus caeni</name>
    <dbReference type="NCBI Taxonomy" id="2574798"/>
    <lineage>
        <taxon>Bacteria</taxon>
        <taxon>Bacillati</taxon>
        <taxon>Bacillota</taxon>
        <taxon>Bacilli</taxon>
        <taxon>Bacillales</taxon>
        <taxon>Guptibacillaceae</taxon>
        <taxon>Exobacillus</taxon>
    </lineage>
</organism>
<gene>
    <name evidence="2" type="ORF">FCL54_12780</name>
</gene>
<dbReference type="GO" id="GO:0008703">
    <property type="term" value="F:5-amino-6-(5-phosphoribosylamino)uracil reductase activity"/>
    <property type="evidence" value="ECO:0007669"/>
    <property type="project" value="InterPro"/>
</dbReference>
<dbReference type="AlphaFoldDB" id="A0A5R9F3B3"/>
<reference evidence="2 3" key="1">
    <citation type="submission" date="2019-04" db="EMBL/GenBank/DDBJ databases">
        <title>Bacillus caeni sp. nov., a bacterium isolated from mangrove sediment.</title>
        <authorList>
            <person name="Huang H."/>
            <person name="Mo K."/>
            <person name="Hu Y."/>
        </authorList>
    </citation>
    <scope>NUCLEOTIDE SEQUENCE [LARGE SCALE GENOMIC DNA]</scope>
    <source>
        <strain evidence="2 3">HB172195</strain>
    </source>
</reference>
<dbReference type="InterPro" id="IPR002734">
    <property type="entry name" value="RibDG_C"/>
</dbReference>
<feature type="domain" description="Bacterial bifunctional deaminase-reductase C-terminal" evidence="1">
    <location>
        <begin position="5"/>
        <end position="167"/>
    </location>
</feature>
<keyword evidence="3" id="KW-1185">Reference proteome</keyword>